<dbReference type="Proteomes" id="UP000326936">
    <property type="component" value="Chromosome"/>
</dbReference>
<proteinExistence type="predicted"/>
<keyword evidence="1" id="KW-1133">Transmembrane helix</keyword>
<evidence type="ECO:0000256" key="1">
    <source>
        <dbReference type="SAM" id="Phobius"/>
    </source>
</evidence>
<gene>
    <name evidence="2" type="ORF">FIV01_03340</name>
</gene>
<keyword evidence="1" id="KW-0472">Membrane</keyword>
<reference evidence="2 3" key="1">
    <citation type="submission" date="2019-10" db="EMBL/GenBank/DDBJ databases">
        <title>Complete genome sequence of Vibrio sp. strain THAF100, isolated from non-filtered water from the water column of tank 6 of a marine aquarium containing stony-coral fragments. Water maintained at 26 degree C.</title>
        <authorList>
            <person name="Ruckert C."/>
            <person name="Franco A."/>
            <person name="Kalinowski J."/>
            <person name="Glaeser S."/>
        </authorList>
    </citation>
    <scope>NUCLEOTIDE SEQUENCE [LARGE SCALE GENOMIC DNA]</scope>
    <source>
        <strain evidence="2 3">THAF100</strain>
    </source>
</reference>
<feature type="transmembrane region" description="Helical" evidence="1">
    <location>
        <begin position="6"/>
        <end position="26"/>
    </location>
</feature>
<protein>
    <submittedName>
        <fullName evidence="2">Uncharacterized protein</fullName>
    </submittedName>
</protein>
<keyword evidence="3" id="KW-1185">Reference proteome</keyword>
<dbReference type="OrthoDB" id="5814101at2"/>
<sequence precursor="true">MKTQSGATSVIMTSLMMSLILVFVMTSAKGIFYQLKDSNNQIDSRRSYWRAEGGLECAYAKMLASRKLTHDFRSCIELLDLDELSLEQGRPNIIYSRSGFVTLSKAFYLPRLQIKSSITTRSHLLVNGNFKVSPHVGDRINSAEWECYSIRYTGDLYALSFSTSPLMLQQVSEPNTSHTDALNDPKCADSHYTRLAWQPEDTQKDFIFKPEIDPFKEVFNLGRSQWFTIMSDTSRIAHVPITLTNALPPKADLLPKPRFNDSCASQIVTLIRSFHDLIWVYGGCELLEQDIASINLAIERYLDSGLVLVLHNGIVSISSQQPLNGVIYHLVTSENIQFTDWPKTANDKSPSRLSQTLAQLPTAQFSKQQISYFQYGRFYPLGGLILDAPNYYAVANGELSTKYSQSISESVAKYFHSLNWAQGSWYDL</sequence>
<dbReference type="KEGG" id="vaq:FIV01_03340"/>
<name>A0A5P9CGY9_9VIBR</name>
<dbReference type="EMBL" id="CP045350">
    <property type="protein sequence ID" value="QFT25476.1"/>
    <property type="molecule type" value="Genomic_DNA"/>
</dbReference>
<evidence type="ECO:0000313" key="3">
    <source>
        <dbReference type="Proteomes" id="UP000326936"/>
    </source>
</evidence>
<dbReference type="RefSeq" id="WP_152429734.1">
    <property type="nucleotide sequence ID" value="NZ_CBCSDK010000003.1"/>
</dbReference>
<dbReference type="AlphaFoldDB" id="A0A5P9CGY9"/>
<accession>A0A5P9CGY9</accession>
<keyword evidence="1" id="KW-0812">Transmembrane</keyword>
<evidence type="ECO:0000313" key="2">
    <source>
        <dbReference type="EMBL" id="QFT25476.1"/>
    </source>
</evidence>
<organism evidence="2 3">
    <name type="scientific">Vibrio aquimaris</name>
    <dbReference type="NCBI Taxonomy" id="2587862"/>
    <lineage>
        <taxon>Bacteria</taxon>
        <taxon>Pseudomonadati</taxon>
        <taxon>Pseudomonadota</taxon>
        <taxon>Gammaproteobacteria</taxon>
        <taxon>Vibrionales</taxon>
        <taxon>Vibrionaceae</taxon>
        <taxon>Vibrio</taxon>
    </lineage>
</organism>